<dbReference type="SMART" id="SM00903">
    <property type="entry name" value="Flavin_Reduct"/>
    <property type="match status" value="1"/>
</dbReference>
<reference evidence="4 5" key="1">
    <citation type="journal article" date="2019" name="Int. J. Syst. Evol. Microbiol.">
        <title>The Global Catalogue of Microorganisms (GCM) 10K type strain sequencing project: providing services to taxonomists for standard genome sequencing and annotation.</title>
        <authorList>
            <consortium name="The Broad Institute Genomics Platform"/>
            <consortium name="The Broad Institute Genome Sequencing Center for Infectious Disease"/>
            <person name="Wu L."/>
            <person name="Ma J."/>
        </authorList>
    </citation>
    <scope>NUCLEOTIDE SEQUENCE [LARGE SCALE GENOMIC DNA]</scope>
    <source>
        <strain evidence="4 5">JCM 10696</strain>
    </source>
</reference>
<dbReference type="EMBL" id="BAAAHH010000018">
    <property type="protein sequence ID" value="GAA0957091.1"/>
    <property type="molecule type" value="Genomic_DNA"/>
</dbReference>
<accession>A0ABN1RHF0</accession>
<proteinExistence type="inferred from homology"/>
<dbReference type="InterPro" id="IPR029016">
    <property type="entry name" value="GAF-like_dom_sf"/>
</dbReference>
<keyword evidence="5" id="KW-1185">Reference proteome</keyword>
<feature type="domain" description="IclR-ED" evidence="3">
    <location>
        <begin position="167"/>
        <end position="389"/>
    </location>
</feature>
<evidence type="ECO:0000256" key="1">
    <source>
        <dbReference type="ARBA" id="ARBA00008898"/>
    </source>
</evidence>
<name>A0ABN1RHF0_9ACTN</name>
<evidence type="ECO:0000256" key="2">
    <source>
        <dbReference type="ARBA" id="ARBA00023002"/>
    </source>
</evidence>
<comment type="caution">
    <text evidence="4">The sequence shown here is derived from an EMBL/GenBank/DDBJ whole genome shotgun (WGS) entry which is preliminary data.</text>
</comment>
<gene>
    <name evidence="4" type="ORF">GCM10009550_43940</name>
</gene>
<evidence type="ECO:0000259" key="3">
    <source>
        <dbReference type="PROSITE" id="PS51078"/>
    </source>
</evidence>
<dbReference type="PANTHER" id="PTHR30466">
    <property type="entry name" value="FLAVIN REDUCTASE"/>
    <property type="match status" value="1"/>
</dbReference>
<dbReference type="InterPro" id="IPR012349">
    <property type="entry name" value="Split_barrel_FMN-bd"/>
</dbReference>
<dbReference type="PROSITE" id="PS51078">
    <property type="entry name" value="ICLR_ED"/>
    <property type="match status" value="1"/>
</dbReference>
<evidence type="ECO:0000313" key="4">
    <source>
        <dbReference type="EMBL" id="GAA0957091.1"/>
    </source>
</evidence>
<dbReference type="PANTHER" id="PTHR30466:SF11">
    <property type="entry name" value="FLAVIN-DEPENDENT MONOOXYGENASE, REDUCTASE SUBUNIT HSAB"/>
    <property type="match status" value="1"/>
</dbReference>
<dbReference type="Proteomes" id="UP001500665">
    <property type="component" value="Unassembled WGS sequence"/>
</dbReference>
<protein>
    <submittedName>
        <fullName evidence="4">Flavin reductase</fullName>
    </submittedName>
</protein>
<dbReference type="InterPro" id="IPR002563">
    <property type="entry name" value="Flavin_Rdtase-like_dom"/>
</dbReference>
<keyword evidence="2" id="KW-0560">Oxidoreductase</keyword>
<evidence type="ECO:0000313" key="5">
    <source>
        <dbReference type="Proteomes" id="UP001500665"/>
    </source>
</evidence>
<dbReference type="SUPFAM" id="SSF50475">
    <property type="entry name" value="FMN-binding split barrel"/>
    <property type="match status" value="1"/>
</dbReference>
<dbReference type="InterPro" id="IPR050268">
    <property type="entry name" value="NADH-dep_flavin_reductase"/>
</dbReference>
<dbReference type="Gene3D" id="2.30.110.10">
    <property type="entry name" value="Electron Transport, Fmn-binding Protein, Chain A"/>
    <property type="match status" value="1"/>
</dbReference>
<dbReference type="InterPro" id="IPR014757">
    <property type="entry name" value="Tscrpt_reg_IclR_C"/>
</dbReference>
<dbReference type="SUPFAM" id="SSF55781">
    <property type="entry name" value="GAF domain-like"/>
    <property type="match status" value="1"/>
</dbReference>
<organism evidence="4 5">
    <name type="scientific">Actinocorallia libanotica</name>
    <dbReference type="NCBI Taxonomy" id="46162"/>
    <lineage>
        <taxon>Bacteria</taxon>
        <taxon>Bacillati</taxon>
        <taxon>Actinomycetota</taxon>
        <taxon>Actinomycetes</taxon>
        <taxon>Streptosporangiales</taxon>
        <taxon>Thermomonosporaceae</taxon>
        <taxon>Actinocorallia</taxon>
    </lineage>
</organism>
<dbReference type="RefSeq" id="WP_344242773.1">
    <property type="nucleotide sequence ID" value="NZ_BAAAHH010000018.1"/>
</dbReference>
<sequence length="395" mass="42628">MTGTRAPFDAKRFREVLGHFPTGVVVITGIAEDGEPVGMVVGSFTSVSLEPPLVAFLPSRTSSSYAKLRTASSFCVNVLAADQEDLCRRFASKTGDKFAGVDWRAASSGAPVLEEAVAWIDCDFSETIEAGDHDIVLGAVRDLGVLNSVPPLLFFQGGYGAFSPGALVAPYESDLLGQIKIADLAREHMERLSADLQLECYAQSIVADELVIVAGSGTAKSTVHGHIGRRMPFAPPYGALFVADRGDEAVDAWLARRNLPLTDTDRAFYRDMLARVRERRWSLALRAPDHDEVWEEIDRFSTAPRTPELERLTGALLERIKGSYEPGDLEPGRLYDVRLLGAPVYGPDGSVAQVLALFGMPPQADVEQITAWLKRLTGAAEAVTEAIGGRAPQAG</sequence>
<dbReference type="Gene3D" id="3.30.450.40">
    <property type="match status" value="1"/>
</dbReference>
<dbReference type="Pfam" id="PF01613">
    <property type="entry name" value="Flavin_Reduct"/>
    <property type="match status" value="1"/>
</dbReference>
<comment type="similarity">
    <text evidence="1">Belongs to the non-flavoprotein flavin reductase family.</text>
</comment>